<dbReference type="PROSITE" id="PS51186">
    <property type="entry name" value="GNAT"/>
    <property type="match status" value="1"/>
</dbReference>
<gene>
    <name evidence="9" type="primary">tmcA</name>
    <name evidence="11" type="ORF">TBH_C2749</name>
</gene>
<dbReference type="InterPro" id="IPR016181">
    <property type="entry name" value="Acyl_CoA_acyltransferase"/>
</dbReference>
<reference evidence="11 12" key="1">
    <citation type="journal article" date="2014" name="PLoS ONE">
        <title>Physiological and genomic features of a novel sulfur-oxidizing gammaproteobacterium belonging to a previously uncultivated symbiotic lineage isolated from a hydrothermal vent.</title>
        <authorList>
            <person name="Nunoura T."/>
            <person name="Takaki Y."/>
            <person name="Kazama H."/>
            <person name="Kakuta J."/>
            <person name="Shimamura S."/>
            <person name="Makita H."/>
            <person name="Hirai M."/>
            <person name="Miyazaki M."/>
            <person name="Takai K."/>
        </authorList>
    </citation>
    <scope>NUCLEOTIDE SEQUENCE [LARGE SCALE GENOMIC DNA]</scope>
    <source>
        <strain evidence="11 12">Hiromi1</strain>
    </source>
</reference>
<dbReference type="GO" id="GO:0002101">
    <property type="term" value="P:tRNA wobble cytosine modification"/>
    <property type="evidence" value="ECO:0007669"/>
    <property type="project" value="UniProtKB-UniRule"/>
</dbReference>
<dbReference type="GO" id="GO:0051391">
    <property type="term" value="P:tRNA acetylation"/>
    <property type="evidence" value="ECO:0007669"/>
    <property type="project" value="UniProtKB-UniRule"/>
</dbReference>
<dbReference type="KEGG" id="tbn:TBH_C2749"/>
<keyword evidence="12" id="KW-1185">Reference proteome</keyword>
<evidence type="ECO:0000256" key="8">
    <source>
        <dbReference type="ARBA" id="ARBA00023315"/>
    </source>
</evidence>
<evidence type="ECO:0000256" key="3">
    <source>
        <dbReference type="ARBA" id="ARBA00022679"/>
    </source>
</evidence>
<dbReference type="GO" id="GO:1990883">
    <property type="term" value="F:18S rRNA cytidine N-acetyltransferase activity"/>
    <property type="evidence" value="ECO:0007669"/>
    <property type="project" value="TreeGrafter"/>
</dbReference>
<dbReference type="GO" id="GO:0005737">
    <property type="term" value="C:cytoplasm"/>
    <property type="evidence" value="ECO:0007669"/>
    <property type="project" value="UniProtKB-SubCell"/>
</dbReference>
<evidence type="ECO:0000259" key="10">
    <source>
        <dbReference type="PROSITE" id="PS51186"/>
    </source>
</evidence>
<keyword evidence="8 9" id="KW-0012">Acyltransferase</keyword>
<dbReference type="InterPro" id="IPR027417">
    <property type="entry name" value="P-loop_NTPase"/>
</dbReference>
<evidence type="ECO:0000256" key="2">
    <source>
        <dbReference type="ARBA" id="ARBA00022555"/>
    </source>
</evidence>
<keyword evidence="7 9" id="KW-0694">RNA-binding</keyword>
<evidence type="ECO:0000256" key="9">
    <source>
        <dbReference type="HAMAP-Rule" id="MF_01886"/>
    </source>
</evidence>
<sequence>MTRPPRHLWRQFHIISSTPDDCRNQAMGQLQGRPALWVSPDPPDGVPGIAPDQVARYLGQDIDHLVFDAREDLDPDALAIAAGLVRGGGLFLLLTPNLRTWGQQPQSLFLQRMARLCRQQEQPQEPPAIARSTAALTREQVQVIQALDKTATGHRNRPLVVIADRGRGKSSALGIGAAKLLTRGIQDILVTAPRLDATNTLFQQAARELGGVKHSRGELRHGEARLHFMAPDKLLEQLPDTRLLLVDEAAGIPLPMLEKLLQHYHRIAFASTVHGYEGSGRGFSLRFSQTLDRHCRQWKKLTLMEPVRWAPGDPLEAFIFQTLLLDAEPAPVTIGPGRLDTSRLEISPLDRKALARDDARLEQLFGLLVDAHYRTTPTDLRHLLDAPGLSIHTAGQDGTIVAALLVVREGRLPTALHPGVLAGQRRPRGQLLPTILASHCGFPEALDLDWERVLRIAVHPRLQGQGIGSHMLSYLKKDAAARGVDLLGASFGATTDLLDFWQGNGYVPVRLGQRREASSGAHAATWLQGLSAAGQKLQSRAQGAFQKLFPVQLGEPFSKLPPPLARRLFREEPGLGIGNRHRRILESFAAGQRQYTDALGALHELARTDAAVQPVLILKVLQGRNWSETADILGLPGKKAVLKSLRATVATWLQAHPLE</sequence>
<dbReference type="Pfam" id="PF13718">
    <property type="entry name" value="GNAT_acetyltr_2"/>
    <property type="match status" value="2"/>
</dbReference>
<dbReference type="InterPro" id="IPR033442">
    <property type="entry name" value="TmcA_tRNA_bind"/>
</dbReference>
<feature type="binding site" evidence="9">
    <location>
        <position position="308"/>
    </location>
    <ligand>
        <name>ATP</name>
        <dbReference type="ChEBI" id="CHEBI:30616"/>
    </ligand>
</feature>
<comment type="caution">
    <text evidence="9">Lacks conserved residue(s) required for the propagation of feature annotation.</text>
</comment>
<evidence type="ECO:0000313" key="11">
    <source>
        <dbReference type="EMBL" id="BAO45650.1"/>
    </source>
</evidence>
<dbReference type="EC" id="2.3.1.193" evidence="9"/>
<keyword evidence="3 9" id="KW-0808">Transferase</keyword>
<dbReference type="InterPro" id="IPR032672">
    <property type="entry name" value="TmcA/NAT10/Kre33"/>
</dbReference>
<name>A0A7U6GL67_9GAMM</name>
<dbReference type="AlphaFoldDB" id="A0A7U6GL67"/>
<comment type="similarity">
    <text evidence="9">Belongs to the TmcA family.</text>
</comment>
<dbReference type="Pfam" id="PF05127">
    <property type="entry name" value="NAT10_TcmA_helicase"/>
    <property type="match status" value="1"/>
</dbReference>
<dbReference type="EMBL" id="AP012273">
    <property type="protein sequence ID" value="BAO45650.1"/>
    <property type="molecule type" value="Genomic_DNA"/>
</dbReference>
<dbReference type="GO" id="GO:1904812">
    <property type="term" value="P:rRNA acetylation involved in maturation of SSU-rRNA"/>
    <property type="evidence" value="ECO:0007669"/>
    <property type="project" value="TreeGrafter"/>
</dbReference>
<dbReference type="Pfam" id="PF08351">
    <property type="entry name" value="TmcA_N"/>
    <property type="match status" value="1"/>
</dbReference>
<dbReference type="InterPro" id="IPR000182">
    <property type="entry name" value="GNAT_dom"/>
</dbReference>
<accession>A0A7U6GL67</accession>
<evidence type="ECO:0000256" key="5">
    <source>
        <dbReference type="ARBA" id="ARBA00022741"/>
    </source>
</evidence>
<keyword evidence="1 9" id="KW-0963">Cytoplasm</keyword>
<dbReference type="GO" id="GO:0000049">
    <property type="term" value="F:tRNA binding"/>
    <property type="evidence" value="ECO:0007669"/>
    <property type="project" value="UniProtKB-UniRule"/>
</dbReference>
<dbReference type="Proteomes" id="UP000031631">
    <property type="component" value="Chromosome"/>
</dbReference>
<protein>
    <recommendedName>
        <fullName evidence="9">tRNA(Met) cytidine acetyltransferase TmcA</fullName>
        <ecNumber evidence="9">2.3.1.193</ecNumber>
    </recommendedName>
</protein>
<feature type="binding site" evidence="9">
    <location>
        <position position="140"/>
    </location>
    <ligand>
        <name>ATP</name>
        <dbReference type="ChEBI" id="CHEBI:30616"/>
    </ligand>
</feature>
<dbReference type="SUPFAM" id="SSF52540">
    <property type="entry name" value="P-loop containing nucleoside triphosphate hydrolases"/>
    <property type="match status" value="1"/>
</dbReference>
<dbReference type="InterPro" id="IPR007807">
    <property type="entry name" value="TcmA/NAT10_helicase"/>
</dbReference>
<keyword evidence="6 9" id="KW-0067">ATP-binding</keyword>
<dbReference type="RefSeq" id="WP_052470218.1">
    <property type="nucleotide sequence ID" value="NZ_AP012273.1"/>
</dbReference>
<dbReference type="GO" id="GO:0005524">
    <property type="term" value="F:ATP binding"/>
    <property type="evidence" value="ECO:0007669"/>
    <property type="project" value="UniProtKB-UniRule"/>
</dbReference>
<organism evidence="11 12">
    <name type="scientific">Thiolapillus brandeum</name>
    <dbReference type="NCBI Taxonomy" id="1076588"/>
    <lineage>
        <taxon>Bacteria</taxon>
        <taxon>Pseudomonadati</taxon>
        <taxon>Pseudomonadota</taxon>
        <taxon>Gammaproteobacteria</taxon>
        <taxon>Chromatiales</taxon>
        <taxon>Sedimenticolaceae</taxon>
        <taxon>Thiolapillus</taxon>
    </lineage>
</organism>
<dbReference type="Gene3D" id="1.20.120.890">
    <property type="entry name" value="tRNA(Met) cytidine acetyltransferase, tail domain"/>
    <property type="match status" value="1"/>
</dbReference>
<comment type="catalytic activity">
    <reaction evidence="9">
        <text>cytidine(34) in elongator tRNA(Met) + acetyl-CoA + ATP + H2O = N(4)-acetylcytidine(34) in elongator tRNA(Met) + ADP + phosphate + CoA + H(+)</text>
        <dbReference type="Rhea" id="RHEA:43788"/>
        <dbReference type="Rhea" id="RHEA-COMP:10693"/>
        <dbReference type="Rhea" id="RHEA-COMP:10694"/>
        <dbReference type="ChEBI" id="CHEBI:15377"/>
        <dbReference type="ChEBI" id="CHEBI:15378"/>
        <dbReference type="ChEBI" id="CHEBI:30616"/>
        <dbReference type="ChEBI" id="CHEBI:43474"/>
        <dbReference type="ChEBI" id="CHEBI:57287"/>
        <dbReference type="ChEBI" id="CHEBI:57288"/>
        <dbReference type="ChEBI" id="CHEBI:74900"/>
        <dbReference type="ChEBI" id="CHEBI:82748"/>
        <dbReference type="ChEBI" id="CHEBI:456216"/>
        <dbReference type="EC" id="2.3.1.193"/>
    </reaction>
</comment>
<dbReference type="PANTHER" id="PTHR10925">
    <property type="entry name" value="N-ACETYLTRANSFERASE 10"/>
    <property type="match status" value="1"/>
</dbReference>
<dbReference type="GO" id="GO:0051392">
    <property type="term" value="F:tRNA cytidine N4-acetyltransferase activity"/>
    <property type="evidence" value="ECO:0007669"/>
    <property type="project" value="UniProtKB-UniRule"/>
</dbReference>
<dbReference type="CDD" id="cd04301">
    <property type="entry name" value="NAT_SF"/>
    <property type="match status" value="1"/>
</dbReference>
<dbReference type="Pfam" id="PF17176">
    <property type="entry name" value="tRNA_bind_3"/>
    <property type="match status" value="1"/>
</dbReference>
<keyword evidence="4 9" id="KW-0819">tRNA processing</keyword>
<dbReference type="SUPFAM" id="SSF55729">
    <property type="entry name" value="Acyl-CoA N-acyltransferases (Nat)"/>
    <property type="match status" value="1"/>
</dbReference>
<comment type="function">
    <text evidence="9">Catalyzes the formation of N(4)-acetylcytidine (ac(4)C) at the wobble position of tRNA(Met), by using acetyl-CoA as an acetyl donor and ATP (or GTP).</text>
</comment>
<evidence type="ECO:0000256" key="1">
    <source>
        <dbReference type="ARBA" id="ARBA00022490"/>
    </source>
</evidence>
<proteinExistence type="inferred from homology"/>
<dbReference type="InterPro" id="IPR013562">
    <property type="entry name" value="TmcA/NAT10_N"/>
</dbReference>
<evidence type="ECO:0000313" key="12">
    <source>
        <dbReference type="Proteomes" id="UP000031631"/>
    </source>
</evidence>
<keyword evidence="2 9" id="KW-0820">tRNA-binding</keyword>
<comment type="subcellular location">
    <subcellularLocation>
        <location evidence="9">Cytoplasm</location>
    </subcellularLocation>
</comment>
<dbReference type="HAMAP" id="MF_01886">
    <property type="entry name" value="tRNA_acetyltr_TmcA"/>
    <property type="match status" value="1"/>
</dbReference>
<dbReference type="Gene3D" id="3.40.50.11040">
    <property type="match status" value="1"/>
</dbReference>
<feature type="domain" description="N-acetyltransferase" evidence="10">
    <location>
        <begin position="344"/>
        <end position="531"/>
    </location>
</feature>
<evidence type="ECO:0000256" key="6">
    <source>
        <dbReference type="ARBA" id="ARBA00022840"/>
    </source>
</evidence>
<dbReference type="Gene3D" id="3.40.630.30">
    <property type="match status" value="1"/>
</dbReference>
<keyword evidence="5 9" id="KW-0547">Nucleotide-binding</keyword>
<evidence type="ECO:0000256" key="7">
    <source>
        <dbReference type="ARBA" id="ARBA00022884"/>
    </source>
</evidence>
<dbReference type="OrthoDB" id="5578851at2"/>
<dbReference type="Gene3D" id="3.40.50.300">
    <property type="entry name" value="P-loop containing nucleotide triphosphate hydrolases"/>
    <property type="match status" value="1"/>
</dbReference>
<feature type="binding site" evidence="9">
    <location>
        <begin position="456"/>
        <end position="458"/>
    </location>
    <ligand>
        <name>acetyl-CoA</name>
        <dbReference type="ChEBI" id="CHEBI:57288"/>
    </ligand>
</feature>
<evidence type="ECO:0000256" key="4">
    <source>
        <dbReference type="ARBA" id="ARBA00022694"/>
    </source>
</evidence>
<dbReference type="InterPro" id="IPR038321">
    <property type="entry name" value="TmcA_C_sf"/>
</dbReference>
<dbReference type="InterPro" id="IPR024914">
    <property type="entry name" value="tRNA_acetyltr_TmcA"/>
</dbReference>
<dbReference type="PANTHER" id="PTHR10925:SF5">
    <property type="entry name" value="RNA CYTIDINE ACETYLTRANSFERASE"/>
    <property type="match status" value="1"/>
</dbReference>